<evidence type="ECO:0000313" key="4">
    <source>
        <dbReference type="Proteomes" id="UP000320179"/>
    </source>
</evidence>
<dbReference type="EMBL" id="CP017174">
    <property type="protein sequence ID" value="QDE69463.1"/>
    <property type="molecule type" value="Genomic_DNA"/>
</dbReference>
<comment type="subcellular location">
    <subcellularLocation>
        <location evidence="1">Virion</location>
    </subcellularLocation>
</comment>
<evidence type="ECO:0000313" key="3">
    <source>
        <dbReference type="EMBL" id="QDE69463.1"/>
    </source>
</evidence>
<feature type="domain" description="Phage capsid-like C-terminal" evidence="2">
    <location>
        <begin position="95"/>
        <end position="358"/>
    </location>
</feature>
<evidence type="ECO:0000256" key="1">
    <source>
        <dbReference type="ARBA" id="ARBA00004328"/>
    </source>
</evidence>
<protein>
    <submittedName>
        <fullName evidence="3">Phage capsid protein</fullName>
    </submittedName>
</protein>
<dbReference type="SUPFAM" id="SSF56563">
    <property type="entry name" value="Major capsid protein gp5"/>
    <property type="match status" value="1"/>
</dbReference>
<proteinExistence type="predicted"/>
<dbReference type="RefSeq" id="WP_140793762.1">
    <property type="nucleotide sequence ID" value="NZ_CP017170.1"/>
</dbReference>
<dbReference type="InterPro" id="IPR054612">
    <property type="entry name" value="Phage_capsid-like_C"/>
</dbReference>
<organism evidence="3 4">
    <name type="scientific">Myxococcus xanthus</name>
    <dbReference type="NCBI Taxonomy" id="34"/>
    <lineage>
        <taxon>Bacteria</taxon>
        <taxon>Pseudomonadati</taxon>
        <taxon>Myxococcota</taxon>
        <taxon>Myxococcia</taxon>
        <taxon>Myxococcales</taxon>
        <taxon>Cystobacterineae</taxon>
        <taxon>Myxococcaceae</taxon>
        <taxon>Myxococcus</taxon>
    </lineage>
</organism>
<evidence type="ECO:0000259" key="2">
    <source>
        <dbReference type="Pfam" id="PF05065"/>
    </source>
</evidence>
<name>A0AAE6G1U4_MYXXA</name>
<dbReference type="Pfam" id="PF05065">
    <property type="entry name" value="Phage_capsid"/>
    <property type="match status" value="1"/>
</dbReference>
<dbReference type="Gene3D" id="3.30.2320.10">
    <property type="entry name" value="hypothetical protein PF0899 domain"/>
    <property type="match status" value="1"/>
</dbReference>
<dbReference type="InterPro" id="IPR024455">
    <property type="entry name" value="Phage_capsid"/>
</dbReference>
<dbReference type="Proteomes" id="UP000320179">
    <property type="component" value="Chromosome"/>
</dbReference>
<dbReference type="Gene3D" id="3.30.2400.10">
    <property type="entry name" value="Major capsid protein gp5"/>
    <property type="match status" value="1"/>
</dbReference>
<sequence length="362" mass="38769">MTREQIAQMVKALGPEVARELMDAAARSAPGRAEPGNAPRGTGVYASTENFGAFAKSVIAAGRRTGAAELVDAAKRFGNADVQKAVQLSKFDSAGVLVPIQQSGEVIEFLRPDAAMLKLGVRTQTFKGELHMGKQTGTSVFKWVGEGETVPKSAPKYGKIVLKAHKGMVLTDISNDLLRTPGVGDAGVGEDIRATVADGLDDAGFNGDGTGAAPKGLFAQLDAAHTFASTGTTAAAYLADIDKAVELPLTAHVRMGNAAWVLHPTRATALLQLQNSGVWVFRQEMLDRGTIRGFPFVMTTRVPVSRITFSADWRQFIYGIDEDLILSEHDVRAEYDETTVRAIVKGDFKVRQPKAFSSITYT</sequence>
<gene>
    <name evidence="3" type="ORF">BHS09_22140</name>
</gene>
<dbReference type="NCBIfam" id="TIGR01554">
    <property type="entry name" value="major_cap_HK97"/>
    <property type="match status" value="1"/>
</dbReference>
<accession>A0AAE6G1U4</accession>
<reference evidence="3 4" key="1">
    <citation type="journal article" date="2019" name="Science">
        <title>Social genes are selection hotspots in kin groups of a soil microbe.</title>
        <authorList>
            <person name="Wielgoss S."/>
            <person name="Wolfensberger R."/>
            <person name="Sun L."/>
            <person name="Fiegna F."/>
            <person name="Velicer G.J."/>
        </authorList>
    </citation>
    <scope>NUCLEOTIDE SEQUENCE [LARGE SCALE GENOMIC DNA]</scope>
    <source>
        <strain evidence="3 4">MC3.5.9c15</strain>
    </source>
</reference>
<dbReference type="AlphaFoldDB" id="A0AAE6G1U4"/>